<name>A0A7I9V8A0_9ACTN</name>
<protein>
    <submittedName>
        <fullName evidence="7">TetR family transcriptional regulator</fullName>
    </submittedName>
</protein>
<keyword evidence="1" id="KW-0678">Repressor</keyword>
<keyword evidence="2" id="KW-0805">Transcription regulation</keyword>
<accession>A0A7I9V8A0</accession>
<evidence type="ECO:0000256" key="1">
    <source>
        <dbReference type="ARBA" id="ARBA00022491"/>
    </source>
</evidence>
<dbReference type="Pfam" id="PF13977">
    <property type="entry name" value="TetR_C_6"/>
    <property type="match status" value="1"/>
</dbReference>
<evidence type="ECO:0000256" key="2">
    <source>
        <dbReference type="ARBA" id="ARBA00023015"/>
    </source>
</evidence>
<dbReference type="SUPFAM" id="SSF46689">
    <property type="entry name" value="Homeodomain-like"/>
    <property type="match status" value="1"/>
</dbReference>
<dbReference type="EMBL" id="BJOV01000003">
    <property type="protein sequence ID" value="GEE01320.1"/>
    <property type="molecule type" value="Genomic_DNA"/>
</dbReference>
<evidence type="ECO:0000259" key="6">
    <source>
        <dbReference type="PROSITE" id="PS50977"/>
    </source>
</evidence>
<dbReference type="Pfam" id="PF00440">
    <property type="entry name" value="TetR_N"/>
    <property type="match status" value="1"/>
</dbReference>
<dbReference type="Gene3D" id="1.10.357.10">
    <property type="entry name" value="Tetracycline Repressor, domain 2"/>
    <property type="match status" value="1"/>
</dbReference>
<evidence type="ECO:0000256" key="5">
    <source>
        <dbReference type="PROSITE-ProRule" id="PRU00335"/>
    </source>
</evidence>
<dbReference type="InterPro" id="IPR009057">
    <property type="entry name" value="Homeodomain-like_sf"/>
</dbReference>
<evidence type="ECO:0000313" key="8">
    <source>
        <dbReference type="Proteomes" id="UP000444960"/>
    </source>
</evidence>
<dbReference type="InterPro" id="IPR036271">
    <property type="entry name" value="Tet_transcr_reg_TetR-rel_C_sf"/>
</dbReference>
<sequence>MTRVTKDSADRREGILRATLDMIKEGGIDRVRGADVAKRVGVSVGLVFYHFDNLETLIVEALRYASDRDIEHRDAALAASSSDVTERLWTMLIEYGPSGSEFGWRLWVQAWSASLRDPTLRGVVHDLDEGWREVLIGIIDDGVAQGVFTCPDPVAATWRLTSMLDGLAVQHVVFDDVVSMEQIRDWTQLALERELGI</sequence>
<dbReference type="PRINTS" id="PR00455">
    <property type="entry name" value="HTHTETR"/>
</dbReference>
<dbReference type="AlphaFoldDB" id="A0A7I9V8A0"/>
<feature type="domain" description="HTH tetR-type" evidence="6">
    <location>
        <begin position="9"/>
        <end position="69"/>
    </location>
</feature>
<keyword evidence="4" id="KW-0804">Transcription</keyword>
<dbReference type="PROSITE" id="PS50977">
    <property type="entry name" value="HTH_TETR_2"/>
    <property type="match status" value="1"/>
</dbReference>
<keyword evidence="8" id="KW-1185">Reference proteome</keyword>
<dbReference type="RefSeq" id="WP_228461324.1">
    <property type="nucleotide sequence ID" value="NZ_BJOV01000003.1"/>
</dbReference>
<organism evidence="7 8">
    <name type="scientific">Gordonia spumicola</name>
    <dbReference type="NCBI Taxonomy" id="589161"/>
    <lineage>
        <taxon>Bacteria</taxon>
        <taxon>Bacillati</taxon>
        <taxon>Actinomycetota</taxon>
        <taxon>Actinomycetes</taxon>
        <taxon>Mycobacteriales</taxon>
        <taxon>Gordoniaceae</taxon>
        <taxon>Gordonia</taxon>
    </lineage>
</organism>
<dbReference type="Proteomes" id="UP000444960">
    <property type="component" value="Unassembled WGS sequence"/>
</dbReference>
<dbReference type="GO" id="GO:0000976">
    <property type="term" value="F:transcription cis-regulatory region binding"/>
    <property type="evidence" value="ECO:0007669"/>
    <property type="project" value="TreeGrafter"/>
</dbReference>
<evidence type="ECO:0000256" key="4">
    <source>
        <dbReference type="ARBA" id="ARBA00023163"/>
    </source>
</evidence>
<evidence type="ECO:0000256" key="3">
    <source>
        <dbReference type="ARBA" id="ARBA00023125"/>
    </source>
</evidence>
<reference evidence="8" key="1">
    <citation type="submission" date="2019-06" db="EMBL/GenBank/DDBJ databases">
        <title>Gordonia isolated from sludge of a wastewater treatment plant.</title>
        <authorList>
            <person name="Tamura T."/>
            <person name="Aoyama K."/>
            <person name="Kang Y."/>
            <person name="Saito S."/>
            <person name="Akiyama N."/>
            <person name="Yazawa K."/>
            <person name="Gonoi T."/>
            <person name="Mikami Y."/>
        </authorList>
    </citation>
    <scope>NUCLEOTIDE SEQUENCE [LARGE SCALE GENOMIC DNA]</scope>
    <source>
        <strain evidence="8">NBRC 107696</strain>
    </source>
</reference>
<dbReference type="SUPFAM" id="SSF48498">
    <property type="entry name" value="Tetracyclin repressor-like, C-terminal domain"/>
    <property type="match status" value="1"/>
</dbReference>
<dbReference type="PANTHER" id="PTHR30055">
    <property type="entry name" value="HTH-TYPE TRANSCRIPTIONAL REGULATOR RUTR"/>
    <property type="match status" value="1"/>
</dbReference>
<dbReference type="InterPro" id="IPR050109">
    <property type="entry name" value="HTH-type_TetR-like_transc_reg"/>
</dbReference>
<dbReference type="GO" id="GO:0003700">
    <property type="term" value="F:DNA-binding transcription factor activity"/>
    <property type="evidence" value="ECO:0007669"/>
    <property type="project" value="TreeGrafter"/>
</dbReference>
<dbReference type="InterPro" id="IPR039538">
    <property type="entry name" value="BetI_C"/>
</dbReference>
<gene>
    <name evidence="7" type="ORF">nbrc107696_17660</name>
</gene>
<feature type="DNA-binding region" description="H-T-H motif" evidence="5">
    <location>
        <begin position="32"/>
        <end position="51"/>
    </location>
</feature>
<comment type="caution">
    <text evidence="7">The sequence shown here is derived from an EMBL/GenBank/DDBJ whole genome shotgun (WGS) entry which is preliminary data.</text>
</comment>
<dbReference type="PANTHER" id="PTHR30055:SF200">
    <property type="entry name" value="HTH-TYPE TRANSCRIPTIONAL REPRESSOR BDCR"/>
    <property type="match status" value="1"/>
</dbReference>
<dbReference type="InterPro" id="IPR001647">
    <property type="entry name" value="HTH_TetR"/>
</dbReference>
<proteinExistence type="predicted"/>
<evidence type="ECO:0000313" key="7">
    <source>
        <dbReference type="EMBL" id="GEE01320.1"/>
    </source>
</evidence>
<keyword evidence="3 5" id="KW-0238">DNA-binding</keyword>